<keyword evidence="9" id="KW-1185">Reference proteome</keyword>
<sequence>MKILRLVTSFRGNDSQSFQLGNTVVEMIKAQYKNADIITRNLAKNEMPHFNDVHFTSFITPVENLSDELKNAVSHSDKAVKELIDSDIIVIDVPMYNFSIPSSLKAWIDHIVRAGVTFRYTENGVEGLVQNKKVYLAIASGGIYSEGPMKEYDLTEKYIKNILGFIGITDVTAFRVEGVAIPGIKESAMSKAVQIVENTFSL</sequence>
<comment type="catalytic activity">
    <reaction evidence="5">
        <text>N,N-dimethyl-1,4-phenylenediamine + anthranilate + 2 NAD(+) = 2-(4-dimethylaminophenyl)diazenylbenzoate + 2 NADH + 2 H(+)</text>
        <dbReference type="Rhea" id="RHEA:55872"/>
        <dbReference type="ChEBI" id="CHEBI:15378"/>
        <dbReference type="ChEBI" id="CHEBI:15783"/>
        <dbReference type="ChEBI" id="CHEBI:16567"/>
        <dbReference type="ChEBI" id="CHEBI:57540"/>
        <dbReference type="ChEBI" id="CHEBI:57945"/>
        <dbReference type="ChEBI" id="CHEBI:71579"/>
        <dbReference type="EC" id="1.7.1.17"/>
    </reaction>
    <physiologicalReaction direction="right-to-left" evidence="5">
        <dbReference type="Rhea" id="RHEA:55874"/>
    </physiologicalReaction>
</comment>
<dbReference type="GO" id="GO:0016655">
    <property type="term" value="F:oxidoreductase activity, acting on NAD(P)H, quinone or similar compound as acceptor"/>
    <property type="evidence" value="ECO:0007669"/>
    <property type="project" value="InterPro"/>
</dbReference>
<dbReference type="HAMAP" id="MF_01216">
    <property type="entry name" value="Azoreductase_type1"/>
    <property type="match status" value="1"/>
</dbReference>
<evidence type="ECO:0000256" key="1">
    <source>
        <dbReference type="ARBA" id="ARBA00022630"/>
    </source>
</evidence>
<dbReference type="GO" id="GO:0016652">
    <property type="term" value="F:oxidoreductase activity, acting on NAD(P)H as acceptor"/>
    <property type="evidence" value="ECO:0007669"/>
    <property type="project" value="UniProtKB-UniRule"/>
</dbReference>
<comment type="caution">
    <text evidence="6">Lacks conserved residue(s) required for the propagation of feature annotation.</text>
</comment>
<evidence type="ECO:0000313" key="8">
    <source>
        <dbReference type="EMBL" id="SEI01444.1"/>
    </source>
</evidence>
<comment type="function">
    <text evidence="6">Also exhibits azoreductase activity. Catalyzes the reductive cleavage of the azo bond in aromatic azo compounds to the corresponding amines.</text>
</comment>
<dbReference type="Pfam" id="PF02525">
    <property type="entry name" value="Flavodoxin_2"/>
    <property type="match status" value="1"/>
</dbReference>
<reference evidence="8 9" key="1">
    <citation type="submission" date="2016-10" db="EMBL/GenBank/DDBJ databases">
        <authorList>
            <person name="de Groot N.N."/>
        </authorList>
    </citation>
    <scope>NUCLEOTIDE SEQUENCE [LARGE SCALE GENOMIC DNA]</scope>
    <source>
        <strain evidence="8 9">CGMCC 1.10825</strain>
    </source>
</reference>
<evidence type="ECO:0000256" key="5">
    <source>
        <dbReference type="ARBA" id="ARBA00048542"/>
    </source>
</evidence>
<comment type="subunit">
    <text evidence="6">Homodimer.</text>
</comment>
<dbReference type="GO" id="GO:0010181">
    <property type="term" value="F:FMN binding"/>
    <property type="evidence" value="ECO:0007669"/>
    <property type="project" value="UniProtKB-UniRule"/>
</dbReference>
<dbReference type="SUPFAM" id="SSF52218">
    <property type="entry name" value="Flavoproteins"/>
    <property type="match status" value="1"/>
</dbReference>
<feature type="domain" description="Flavodoxin-like fold" evidence="7">
    <location>
        <begin position="1"/>
        <end position="196"/>
    </location>
</feature>
<keyword evidence="2 6" id="KW-0288">FMN</keyword>
<dbReference type="RefSeq" id="WP_091102412.1">
    <property type="nucleotide sequence ID" value="NZ_FNXE01000059.1"/>
</dbReference>
<accession>A0A1H6MIE4</accession>
<keyword evidence="1 6" id="KW-0285">Flavoprotein</keyword>
<dbReference type="InterPro" id="IPR003680">
    <property type="entry name" value="Flavodoxin_fold"/>
</dbReference>
<feature type="binding site" evidence="6">
    <location>
        <begin position="95"/>
        <end position="98"/>
    </location>
    <ligand>
        <name>FMN</name>
        <dbReference type="ChEBI" id="CHEBI:58210"/>
    </ligand>
</feature>
<dbReference type="PANTHER" id="PTHR43741:SF4">
    <property type="entry name" value="FMN-DEPENDENT NADH:QUINONE OXIDOREDUCTASE"/>
    <property type="match status" value="1"/>
</dbReference>
<protein>
    <recommendedName>
        <fullName evidence="6">FMN dependent NADH:quinone oxidoreductase</fullName>
        <ecNumber evidence="6">1.6.5.-</ecNumber>
    </recommendedName>
    <alternativeName>
        <fullName evidence="6">Azo-dye reductase</fullName>
    </alternativeName>
    <alternativeName>
        <fullName evidence="6">FMN-dependent NADH-azo compound oxidoreductase</fullName>
    </alternativeName>
    <alternativeName>
        <fullName evidence="6">FMN-dependent NADH-azoreductase</fullName>
        <ecNumber evidence="6">1.7.1.17</ecNumber>
    </alternativeName>
</protein>
<proteinExistence type="inferred from homology"/>
<dbReference type="InterPro" id="IPR050104">
    <property type="entry name" value="FMN-dep_NADH:Q_OxRdtase_AzoR1"/>
</dbReference>
<comment type="similarity">
    <text evidence="6">Belongs to the azoreductase type 1 family.</text>
</comment>
<dbReference type="AlphaFoldDB" id="A0A1H6MIE4"/>
<comment type="catalytic activity">
    <reaction evidence="6">
        <text>2 a quinone + NADH + H(+) = 2 a 1,4-benzosemiquinone + NAD(+)</text>
        <dbReference type="Rhea" id="RHEA:65952"/>
        <dbReference type="ChEBI" id="CHEBI:15378"/>
        <dbReference type="ChEBI" id="CHEBI:57540"/>
        <dbReference type="ChEBI" id="CHEBI:57945"/>
        <dbReference type="ChEBI" id="CHEBI:132124"/>
        <dbReference type="ChEBI" id="CHEBI:134225"/>
    </reaction>
</comment>
<dbReference type="InterPro" id="IPR029039">
    <property type="entry name" value="Flavoprotein-like_sf"/>
</dbReference>
<name>A0A1H6MIE4_9FLAO</name>
<evidence type="ECO:0000256" key="3">
    <source>
        <dbReference type="ARBA" id="ARBA00023002"/>
    </source>
</evidence>
<dbReference type="EC" id="1.7.1.17" evidence="6"/>
<dbReference type="STRING" id="1159016.SAMN02927937_02740"/>
<evidence type="ECO:0000256" key="2">
    <source>
        <dbReference type="ARBA" id="ARBA00022643"/>
    </source>
</evidence>
<keyword evidence="3 6" id="KW-0560">Oxidoreductase</keyword>
<dbReference type="Proteomes" id="UP000199634">
    <property type="component" value="Unassembled WGS sequence"/>
</dbReference>
<evidence type="ECO:0000256" key="6">
    <source>
        <dbReference type="HAMAP-Rule" id="MF_01216"/>
    </source>
</evidence>
<dbReference type="OrthoDB" id="9805013at2"/>
<comment type="cofactor">
    <cofactor evidence="6">
        <name>FMN</name>
        <dbReference type="ChEBI" id="CHEBI:58210"/>
    </cofactor>
    <text evidence="6">Binds 1 FMN per subunit.</text>
</comment>
<evidence type="ECO:0000256" key="4">
    <source>
        <dbReference type="ARBA" id="ARBA00023027"/>
    </source>
</evidence>
<keyword evidence="4 6" id="KW-0520">NAD</keyword>
<organism evidence="8 9">
    <name type="scientific">Paenimyroides marinum</name>
    <dbReference type="NCBI Taxonomy" id="1159016"/>
    <lineage>
        <taxon>Bacteria</taxon>
        <taxon>Pseudomonadati</taxon>
        <taxon>Bacteroidota</taxon>
        <taxon>Flavobacteriia</taxon>
        <taxon>Flavobacteriales</taxon>
        <taxon>Flavobacteriaceae</taxon>
        <taxon>Paenimyroides</taxon>
    </lineage>
</organism>
<evidence type="ECO:0000259" key="7">
    <source>
        <dbReference type="Pfam" id="PF02525"/>
    </source>
</evidence>
<dbReference type="EMBL" id="FNXE01000059">
    <property type="protein sequence ID" value="SEI01444.1"/>
    <property type="molecule type" value="Genomic_DNA"/>
</dbReference>
<evidence type="ECO:0000313" key="9">
    <source>
        <dbReference type="Proteomes" id="UP000199634"/>
    </source>
</evidence>
<dbReference type="InterPro" id="IPR023048">
    <property type="entry name" value="NADH:quinone_OxRdtase_FMN_depd"/>
</dbReference>
<dbReference type="GO" id="GO:0009055">
    <property type="term" value="F:electron transfer activity"/>
    <property type="evidence" value="ECO:0007669"/>
    <property type="project" value="UniProtKB-UniRule"/>
</dbReference>
<comment type="function">
    <text evidence="6">Quinone reductase that provides resistance to thiol-specific stress caused by electrophilic quinones.</text>
</comment>
<feature type="binding site" evidence="6">
    <location>
        <begin position="15"/>
        <end position="17"/>
    </location>
    <ligand>
        <name>FMN</name>
        <dbReference type="ChEBI" id="CHEBI:58210"/>
    </ligand>
</feature>
<gene>
    <name evidence="6" type="primary">azoR</name>
    <name evidence="8" type="ORF">SAMN02927937_02740</name>
</gene>
<feature type="binding site" evidence="6">
    <location>
        <position position="9"/>
    </location>
    <ligand>
        <name>FMN</name>
        <dbReference type="ChEBI" id="CHEBI:58210"/>
    </ligand>
</feature>
<dbReference type="PANTHER" id="PTHR43741">
    <property type="entry name" value="FMN-DEPENDENT NADH-AZOREDUCTASE 1"/>
    <property type="match status" value="1"/>
</dbReference>
<dbReference type="Gene3D" id="3.40.50.360">
    <property type="match status" value="1"/>
</dbReference>
<dbReference type="EC" id="1.6.5.-" evidence="6"/>